<dbReference type="Pfam" id="PF01546">
    <property type="entry name" value="Peptidase_M20"/>
    <property type="match status" value="1"/>
</dbReference>
<dbReference type="EMBL" id="JBAWSY010000004">
    <property type="protein sequence ID" value="MEI4769646.1"/>
    <property type="molecule type" value="Genomic_DNA"/>
</dbReference>
<dbReference type="Gene3D" id="3.40.630.10">
    <property type="entry name" value="Zn peptidases"/>
    <property type="match status" value="1"/>
</dbReference>
<organism evidence="3 4">
    <name type="scientific">Psychrobacillus mangrovi</name>
    <dbReference type="NCBI Taxonomy" id="3117745"/>
    <lineage>
        <taxon>Bacteria</taxon>
        <taxon>Bacillati</taxon>
        <taxon>Bacillota</taxon>
        <taxon>Bacilli</taxon>
        <taxon>Bacillales</taxon>
        <taxon>Bacillaceae</taxon>
        <taxon>Psychrobacillus</taxon>
    </lineage>
</organism>
<sequence length="411" mass="44472">MSFLVEKREYINKLIEDNKDIYIQTSQQIHANPEVGNEEFFASTKLIKLLENADFQVNKGIAGHETSFFALRDSGIEGPTIAFLAEYDALPSIGHADGHNIVGTASVAASIALAELLNETGGRIIVLGTPAEEGGSNGSAKGNFIKHGYIEDIDVALLIRPAGKTTLTLETLAMDSLDFHFLGEASHATASPEIVTNALEAVIHFFNGVSALRSQLPSNVSINGIITHGGDASNIIPYFASARFHISAKTWKETEEISKKVRFIANGATLITGTSVKIERFQNEVQDFVVNSVLDEVVHSELEAIGEVVYTESKQYNDSTDVGNISYVVPTARPSIKIGPDDLIAHTIEFREAAKSEAANEALIKGAKALATTGYRILTDAKLLHQIRKDFNASLARKAKEDGMDVCDLKD</sequence>
<dbReference type="InterPro" id="IPR011650">
    <property type="entry name" value="Peptidase_M20_dimer"/>
</dbReference>
<gene>
    <name evidence="3" type="ORF">WAX74_08295</name>
</gene>
<protein>
    <recommendedName>
        <fullName evidence="1">Peptidase M20 domain-containing protein 2</fullName>
    </recommendedName>
</protein>
<feature type="domain" description="Peptidase M20 dimerisation" evidence="2">
    <location>
        <begin position="178"/>
        <end position="266"/>
    </location>
</feature>
<evidence type="ECO:0000313" key="4">
    <source>
        <dbReference type="Proteomes" id="UP001364890"/>
    </source>
</evidence>
<dbReference type="SUPFAM" id="SSF55031">
    <property type="entry name" value="Bacterial exopeptidase dimerisation domain"/>
    <property type="match status" value="1"/>
</dbReference>
<dbReference type="InterPro" id="IPR036264">
    <property type="entry name" value="Bact_exopeptidase_dim_dom"/>
</dbReference>
<reference evidence="3 4" key="1">
    <citation type="submission" date="2024-01" db="EMBL/GenBank/DDBJ databases">
        <title>Seven novel Bacillus-like species.</title>
        <authorList>
            <person name="Liu G."/>
        </authorList>
    </citation>
    <scope>NUCLEOTIDE SEQUENCE [LARGE SCALE GENOMIC DNA]</scope>
    <source>
        <strain evidence="3 4">FJAT-51614</strain>
    </source>
</reference>
<dbReference type="InterPro" id="IPR052030">
    <property type="entry name" value="Peptidase_M20/M20A_hydrolases"/>
</dbReference>
<dbReference type="RefSeq" id="WP_336497199.1">
    <property type="nucleotide sequence ID" value="NZ_JBAWSY010000004.1"/>
</dbReference>
<dbReference type="InterPro" id="IPR002933">
    <property type="entry name" value="Peptidase_M20"/>
</dbReference>
<dbReference type="PANTHER" id="PTHR30575">
    <property type="entry name" value="PEPTIDASE M20"/>
    <property type="match status" value="1"/>
</dbReference>
<dbReference type="InterPro" id="IPR017439">
    <property type="entry name" value="Amidohydrolase"/>
</dbReference>
<dbReference type="Proteomes" id="UP001364890">
    <property type="component" value="Unassembled WGS sequence"/>
</dbReference>
<evidence type="ECO:0000256" key="1">
    <source>
        <dbReference type="PIRNR" id="PIRNR037226"/>
    </source>
</evidence>
<evidence type="ECO:0000259" key="2">
    <source>
        <dbReference type="Pfam" id="PF07687"/>
    </source>
</evidence>
<keyword evidence="4" id="KW-1185">Reference proteome</keyword>
<comment type="similarity">
    <text evidence="1">Belongs to the peptidase M20A family.</text>
</comment>
<dbReference type="Pfam" id="PF07687">
    <property type="entry name" value="M20_dimer"/>
    <property type="match status" value="1"/>
</dbReference>
<dbReference type="InterPro" id="IPR017144">
    <property type="entry name" value="Xaa-Arg_dipeptidase"/>
</dbReference>
<dbReference type="Gene3D" id="3.30.70.360">
    <property type="match status" value="1"/>
</dbReference>
<evidence type="ECO:0000313" key="3">
    <source>
        <dbReference type="EMBL" id="MEI4769646.1"/>
    </source>
</evidence>
<dbReference type="NCBIfam" id="TIGR01891">
    <property type="entry name" value="amidohydrolases"/>
    <property type="match status" value="1"/>
</dbReference>
<comment type="caution">
    <text evidence="3">The sequence shown here is derived from an EMBL/GenBank/DDBJ whole genome shotgun (WGS) entry which is preliminary data.</text>
</comment>
<dbReference type="SUPFAM" id="SSF53187">
    <property type="entry name" value="Zn-dependent exopeptidases"/>
    <property type="match status" value="1"/>
</dbReference>
<dbReference type="PIRSF" id="PIRSF037226">
    <property type="entry name" value="Amidohydrolase_ACY1L2_prd"/>
    <property type="match status" value="1"/>
</dbReference>
<dbReference type="PANTHER" id="PTHR30575:SF0">
    <property type="entry name" value="XAA-ARG DIPEPTIDASE"/>
    <property type="match status" value="1"/>
</dbReference>
<name>A0ABU8F6J2_9BACI</name>
<proteinExistence type="inferred from homology"/>
<accession>A0ABU8F6J2</accession>